<gene>
    <name evidence="1" type="ORF">LOY88_002394</name>
</gene>
<proteinExistence type="predicted"/>
<protein>
    <submittedName>
        <fullName evidence="1">Uncharacterized protein</fullName>
    </submittedName>
</protein>
<accession>A0ACB8UZ74</accession>
<evidence type="ECO:0000313" key="1">
    <source>
        <dbReference type="EMBL" id="KAI2388801.1"/>
    </source>
</evidence>
<organism evidence="1">
    <name type="scientific">Ophidiomyces ophidiicola</name>
    <dbReference type="NCBI Taxonomy" id="1387563"/>
    <lineage>
        <taxon>Eukaryota</taxon>
        <taxon>Fungi</taxon>
        <taxon>Dikarya</taxon>
        <taxon>Ascomycota</taxon>
        <taxon>Pezizomycotina</taxon>
        <taxon>Eurotiomycetes</taxon>
        <taxon>Eurotiomycetidae</taxon>
        <taxon>Onygenales</taxon>
        <taxon>Onygenaceae</taxon>
        <taxon>Ophidiomyces</taxon>
    </lineage>
</organism>
<reference evidence="1" key="1">
    <citation type="journal article" date="2022" name="bioRxiv">
        <title>Population genetic analysis of Ophidiomyces ophidiicola, the causative agent of snake fungal disease, indicates recent introductions to the USA.</title>
        <authorList>
            <person name="Ladner J.T."/>
            <person name="Palmer J.M."/>
            <person name="Ettinger C.L."/>
            <person name="Stajich J.E."/>
            <person name="Farrell T.M."/>
            <person name="Glorioso B.M."/>
            <person name="Lawson B."/>
            <person name="Price S.J."/>
            <person name="Stengle A.G."/>
            <person name="Grear D.A."/>
            <person name="Lorch J.M."/>
        </authorList>
    </citation>
    <scope>NUCLEOTIDE SEQUENCE</scope>
    <source>
        <strain evidence="1">NWHC 24266-5</strain>
    </source>
</reference>
<dbReference type="EMBL" id="JALBCA010000028">
    <property type="protein sequence ID" value="KAI2388801.1"/>
    <property type="molecule type" value="Genomic_DNA"/>
</dbReference>
<comment type="caution">
    <text evidence="1">The sequence shown here is derived from an EMBL/GenBank/DDBJ whole genome shotgun (WGS) entry which is preliminary data.</text>
</comment>
<name>A0ACB8UZ74_9EURO</name>
<sequence>MAVPDALSPFASLSQALSFADDHQRAWWSKTGAMLARVMASANYSPDDQFEYLRFYAQTIVPRLGPYPQTFRSSVTRSGLPLEFSINYQQYGKAPVVRIGFEPLSALSGSDTDPFNKIPAGELVAALAKQNLAGFDTQLWDQAIKHHTVNETEEASIEGMDLDGGYIRSQTAFGFDLVGAANLSVKGYTFPALKSQVTGIPMAQIMAESVKNMEPLVDCSAAFSMVHAYLTDTAYDDKSFFSWDFVAPSKTRLKLYTGSNGVTLNKLEEVWTLGGRLQTPTVLKGLEYLKQVFRLIKIEEGERTVEVAFDDRKNSSKTTPLLWNYEMRPGDPNPLTKIYFPIHGENDMQIITGVAQFFRTIGLVDLGNSYVDLVKSYYPDIDLANTDRFTSWLSFAYTEKTGVYLSTYYHSSLDNPWDVGKQ</sequence>